<dbReference type="AlphaFoldDB" id="A0A195FSF3"/>
<organism evidence="1 2">
    <name type="scientific">Trachymyrmex septentrionalis</name>
    <dbReference type="NCBI Taxonomy" id="34720"/>
    <lineage>
        <taxon>Eukaryota</taxon>
        <taxon>Metazoa</taxon>
        <taxon>Ecdysozoa</taxon>
        <taxon>Arthropoda</taxon>
        <taxon>Hexapoda</taxon>
        <taxon>Insecta</taxon>
        <taxon>Pterygota</taxon>
        <taxon>Neoptera</taxon>
        <taxon>Endopterygota</taxon>
        <taxon>Hymenoptera</taxon>
        <taxon>Apocrita</taxon>
        <taxon>Aculeata</taxon>
        <taxon>Formicoidea</taxon>
        <taxon>Formicidae</taxon>
        <taxon>Myrmicinae</taxon>
        <taxon>Trachymyrmex</taxon>
    </lineage>
</organism>
<proteinExistence type="predicted"/>
<keyword evidence="2" id="KW-1185">Reference proteome</keyword>
<evidence type="ECO:0000313" key="1">
    <source>
        <dbReference type="EMBL" id="KYN43222.1"/>
    </source>
</evidence>
<name>A0A195FSF3_9HYME</name>
<evidence type="ECO:0000313" key="2">
    <source>
        <dbReference type="Proteomes" id="UP000078541"/>
    </source>
</evidence>
<gene>
    <name evidence="1" type="ORF">ALC56_02406</name>
</gene>
<sequence>MFVIVSDNCDVHSLTAKELEYVPKIILLQKFKNYMDQLCYRLKYIKADSEVQQHRRCLKHCNLPCYHSHIDGLAPFIKNCCECRLQQQQETTAF</sequence>
<accession>A0A195FSF3</accession>
<dbReference type="EMBL" id="KQ981285">
    <property type="protein sequence ID" value="KYN43222.1"/>
    <property type="molecule type" value="Genomic_DNA"/>
</dbReference>
<protein>
    <submittedName>
        <fullName evidence="1">Uncharacterized protein</fullName>
    </submittedName>
</protein>
<dbReference type="Proteomes" id="UP000078541">
    <property type="component" value="Unassembled WGS sequence"/>
</dbReference>
<reference evidence="1 2" key="1">
    <citation type="submission" date="2016-03" db="EMBL/GenBank/DDBJ databases">
        <title>Trachymyrmex septentrionalis WGS genome.</title>
        <authorList>
            <person name="Nygaard S."/>
            <person name="Hu H."/>
            <person name="Boomsma J."/>
            <person name="Zhang G."/>
        </authorList>
    </citation>
    <scope>NUCLEOTIDE SEQUENCE [LARGE SCALE GENOMIC DNA]</scope>
    <source>
        <strain evidence="1">Tsep2-gDNA-1</strain>
        <tissue evidence="1">Whole body</tissue>
    </source>
</reference>